<keyword evidence="1" id="KW-0812">Transmembrane</keyword>
<reference evidence="3" key="1">
    <citation type="submission" date="2016-10" db="EMBL/GenBank/DDBJ databases">
        <authorList>
            <person name="Varghese N."/>
            <person name="Submissions S."/>
        </authorList>
    </citation>
    <scope>NUCLEOTIDE SEQUENCE [LARGE SCALE GENOMIC DNA]</scope>
    <source>
        <strain evidence="3">DSM 19181</strain>
    </source>
</reference>
<dbReference type="STRING" id="426701.SAMN04488098_100382"/>
<sequence length="119" mass="13950">MYIKKEEMKETKTYSTEDWMYLGGSVVVSFILGMLTFAFFKKNKSLKADDILKSIKKEFLKEGPIDGSWIELSKVPWKKFAYETDVYYGGISRYEESKLVQYEFIVDAYTGSLIDLYRV</sequence>
<keyword evidence="3" id="KW-1185">Reference proteome</keyword>
<keyword evidence="1" id="KW-1133">Transmembrane helix</keyword>
<accession>A0A1G8WA75</accession>
<dbReference type="RefSeq" id="WP_245682997.1">
    <property type="nucleotide sequence ID" value="NZ_FNFK01000003.1"/>
</dbReference>
<feature type="transmembrane region" description="Helical" evidence="1">
    <location>
        <begin position="20"/>
        <end position="40"/>
    </location>
</feature>
<protein>
    <submittedName>
        <fullName evidence="2">Predicted small secreted protein</fullName>
    </submittedName>
</protein>
<name>A0A1G8WA75_9LACT</name>
<organism evidence="2 3">
    <name type="scientific">Alkalibacterium thalassium</name>
    <dbReference type="NCBI Taxonomy" id="426701"/>
    <lineage>
        <taxon>Bacteria</taxon>
        <taxon>Bacillati</taxon>
        <taxon>Bacillota</taxon>
        <taxon>Bacilli</taxon>
        <taxon>Lactobacillales</taxon>
        <taxon>Carnobacteriaceae</taxon>
        <taxon>Alkalibacterium</taxon>
    </lineage>
</organism>
<gene>
    <name evidence="2" type="ORF">SAMN04488098_100382</name>
</gene>
<dbReference type="EMBL" id="FNFK01000003">
    <property type="protein sequence ID" value="SDJ75191.1"/>
    <property type="molecule type" value="Genomic_DNA"/>
</dbReference>
<evidence type="ECO:0000313" key="2">
    <source>
        <dbReference type="EMBL" id="SDJ75191.1"/>
    </source>
</evidence>
<keyword evidence="1" id="KW-0472">Membrane</keyword>
<evidence type="ECO:0000313" key="3">
    <source>
        <dbReference type="Proteomes" id="UP000199433"/>
    </source>
</evidence>
<dbReference type="AlphaFoldDB" id="A0A1G8WA75"/>
<evidence type="ECO:0000256" key="1">
    <source>
        <dbReference type="SAM" id="Phobius"/>
    </source>
</evidence>
<dbReference type="Proteomes" id="UP000199433">
    <property type="component" value="Unassembled WGS sequence"/>
</dbReference>
<proteinExistence type="predicted"/>